<protein>
    <submittedName>
        <fullName evidence="2">Uncharacterized protein</fullName>
    </submittedName>
</protein>
<keyword evidence="3" id="KW-1185">Reference proteome</keyword>
<accession>A0ABR1YQJ4</accession>
<feature type="compositionally biased region" description="Basic and acidic residues" evidence="1">
    <location>
        <begin position="154"/>
        <end position="164"/>
    </location>
</feature>
<feature type="region of interest" description="Disordered" evidence="1">
    <location>
        <begin position="126"/>
        <end position="207"/>
    </location>
</feature>
<dbReference type="EMBL" id="JBBWRZ010000005">
    <property type="protein sequence ID" value="KAK8235225.1"/>
    <property type="molecule type" value="Genomic_DNA"/>
</dbReference>
<dbReference type="Proteomes" id="UP001492380">
    <property type="component" value="Unassembled WGS sequence"/>
</dbReference>
<name>A0ABR1YQJ4_9PEZI</name>
<evidence type="ECO:0000256" key="1">
    <source>
        <dbReference type="SAM" id="MobiDB-lite"/>
    </source>
</evidence>
<evidence type="ECO:0000313" key="3">
    <source>
        <dbReference type="Proteomes" id="UP001492380"/>
    </source>
</evidence>
<sequence length="240" mass="26593">MHIFKSGANIQTSFVNSSYRTSYLPSSFGVLLSTKMPNYYQYNPRCKGDQRKAIYLNDPDAAASEAKDHGGPEKIRVVCKKQRPPQYVWVWPKKGQSGCYLGRWLDIVRGRGPVLHIKPRVSSKDCLHGHGPILQVASRGTPKGKSPEPAPRSKKVEEDAKTESRVPSSAGKRPNRHTSTGSSSSSSSSSYGARRADAVHPGLRGGGFRLVDPIYDERVDTWVLHQSGGYTQENEFEDYV</sequence>
<comment type="caution">
    <text evidence="2">The sequence shown here is derived from an EMBL/GenBank/DDBJ whole genome shotgun (WGS) entry which is preliminary data.</text>
</comment>
<evidence type="ECO:0000313" key="2">
    <source>
        <dbReference type="EMBL" id="KAK8235225.1"/>
    </source>
</evidence>
<gene>
    <name evidence="2" type="ORF">HDK90DRAFT_237012</name>
</gene>
<organism evidence="2 3">
    <name type="scientific">Phyllosticta capitalensis</name>
    <dbReference type="NCBI Taxonomy" id="121624"/>
    <lineage>
        <taxon>Eukaryota</taxon>
        <taxon>Fungi</taxon>
        <taxon>Dikarya</taxon>
        <taxon>Ascomycota</taxon>
        <taxon>Pezizomycotina</taxon>
        <taxon>Dothideomycetes</taxon>
        <taxon>Dothideomycetes incertae sedis</taxon>
        <taxon>Botryosphaeriales</taxon>
        <taxon>Phyllostictaceae</taxon>
        <taxon>Phyllosticta</taxon>
    </lineage>
</organism>
<proteinExistence type="predicted"/>
<reference evidence="2 3" key="1">
    <citation type="submission" date="2024-04" db="EMBL/GenBank/DDBJ databases">
        <title>Phyllosticta paracitricarpa is synonymous to the EU quarantine fungus P. citricarpa based on phylogenomic analyses.</title>
        <authorList>
            <consortium name="Lawrence Berkeley National Laboratory"/>
            <person name="Van Ingen-Buijs V.A."/>
            <person name="Van Westerhoven A.C."/>
            <person name="Haridas S."/>
            <person name="Skiadas P."/>
            <person name="Martin F."/>
            <person name="Groenewald J.Z."/>
            <person name="Crous P.W."/>
            <person name="Seidl M.F."/>
        </authorList>
    </citation>
    <scope>NUCLEOTIDE SEQUENCE [LARGE SCALE GENOMIC DNA]</scope>
    <source>
        <strain evidence="2 3">CBS 123374</strain>
    </source>
</reference>